<evidence type="ECO:0000256" key="4">
    <source>
        <dbReference type="SAM" id="Phobius"/>
    </source>
</evidence>
<dbReference type="GO" id="GO:0017004">
    <property type="term" value="P:cytochrome complex assembly"/>
    <property type="evidence" value="ECO:0007669"/>
    <property type="project" value="UniProtKB-KW"/>
</dbReference>
<dbReference type="EMBL" id="CP009302">
    <property type="protein sequence ID" value="AJC12499.1"/>
    <property type="molecule type" value="Genomic_DNA"/>
</dbReference>
<dbReference type="PANTHER" id="PTHR43653">
    <property type="entry name" value="CYTOCHROME C ASSEMBLY PROTEIN-RELATED"/>
    <property type="match status" value="1"/>
</dbReference>
<feature type="transmembrane region" description="Helical" evidence="4">
    <location>
        <begin position="6"/>
        <end position="31"/>
    </location>
</feature>
<dbReference type="Proteomes" id="UP000031121">
    <property type="component" value="Chromosome"/>
</dbReference>
<feature type="transmembrane region" description="Helical" evidence="4">
    <location>
        <begin position="305"/>
        <end position="323"/>
    </location>
</feature>
<keyword evidence="2" id="KW-0201">Cytochrome c-type biogenesis</keyword>
<organism evidence="7 8">
    <name type="scientific">Berryella intestinalis</name>
    <dbReference type="NCBI Taxonomy" id="1531429"/>
    <lineage>
        <taxon>Bacteria</taxon>
        <taxon>Bacillati</taxon>
        <taxon>Actinomycetota</taxon>
        <taxon>Coriobacteriia</taxon>
        <taxon>Eggerthellales</taxon>
        <taxon>Eggerthellaceae</taxon>
        <taxon>Berryella</taxon>
    </lineage>
</organism>
<protein>
    <submittedName>
        <fullName evidence="7">Cytochrome C assembly protein</fullName>
    </submittedName>
</protein>
<dbReference type="PANTHER" id="PTHR43653:SF1">
    <property type="entry name" value="CYTOCHROME C-TYPE BIOGENESIS PROTEIN CCMF"/>
    <property type="match status" value="1"/>
</dbReference>
<keyword evidence="8" id="KW-1185">Reference proteome</keyword>
<sequence>MATLGFSLLVVSFAAAVASIAAFAFGHILYLREKKAAAKDKPAHSARAALANRIGRIGTVVTMLALLACCLVLVYCFFAGDYSIKYVLSERSLNTSGLAWLYKLSGLWAGREGSLLFWAWLIALFETAVVLATRKKRSQIDNVALAVIQLVVVAFVGVLTFSQVNMPFEPTPANYFNAEGKLTASASLNAMNSLLEHWAMVIHPPMLFVGYAGMTVAFGYAIAALVMGDASRLWVDRAQRFTMVSWIFLGIGIGLGSVWAYVVLGWGGYWGWDAVETASLLSWLVGVALIHTFTVYRQRGAFKRWAVMCACLAFAFVIVGTFISRSGLVQSVHAFEGDPVSLWLFGALIVVSVLAGIVGLVVRWKQFGPDTEGADDVENMISKDAAYYFNNVIMIMFTLVLTYMTISQALPSWLPFGGDSLGKTAYNAIAHPLGIFYLFIMAVGPMLSWGKTDRARFLKDAKAPFICALVMFALLMAYWATNLYPAYNAMVMSGSTAANDMLEQGPSWYYNGLAVIGLLVASMLFFNSLFMLIRGVRSYARNKGVSGPGALFAAFRNRPSTLGGFLTHVAMGVILVGLIGSSMYVTEKTDYVDYDEATDSSTETFSIQEYELRFVGSSVNPDDASYKVTYETDFDVYKNGQLVGQAHPQVVVDQMTQEQKLNASVLSFADEDLFVVYRGVNSEGDLSMDVRVNPLIQCVWWGFGLLVVGGLLAVCGRRSPRKDDMVAVEEDGSGKAQGAQGSDGPAGA</sequence>
<feature type="transmembrane region" description="Helical" evidence="4">
    <location>
        <begin position="57"/>
        <end position="80"/>
    </location>
</feature>
<feature type="transmembrane region" description="Helical" evidence="4">
    <location>
        <begin position="246"/>
        <end position="272"/>
    </location>
</feature>
<gene>
    <name evidence="7" type="ORF">JI75_07295</name>
</gene>
<reference evidence="8" key="1">
    <citation type="submission" date="2014-08" db="EMBL/GenBank/DDBJ databases">
        <title>Coriobacteriaceae sp. complete genome.</title>
        <authorList>
            <person name="Looft T."/>
            <person name="Bayles D.O."/>
            <person name="Stanton T.B."/>
        </authorList>
    </citation>
    <scope>NUCLEOTIDE SEQUENCE [LARGE SCALE GENOMIC DNA]</scope>
    <source>
        <strain evidence="8">68-1-3</strain>
    </source>
</reference>
<feature type="transmembrane region" description="Helical" evidence="4">
    <location>
        <begin position="426"/>
        <end position="449"/>
    </location>
</feature>
<feature type="transmembrane region" description="Helical" evidence="4">
    <location>
        <begin position="461"/>
        <end position="480"/>
    </location>
</feature>
<feature type="region of interest" description="Disordered" evidence="3">
    <location>
        <begin position="724"/>
        <end position="748"/>
    </location>
</feature>
<dbReference type="KEGG" id="cbac:JI75_07295"/>
<feature type="transmembrane region" description="Helical" evidence="4">
    <location>
        <begin position="385"/>
        <end position="406"/>
    </location>
</feature>
<evidence type="ECO:0000256" key="1">
    <source>
        <dbReference type="ARBA" id="ARBA00009186"/>
    </source>
</evidence>
<feature type="transmembrane region" description="Helical" evidence="4">
    <location>
        <begin position="206"/>
        <end position="226"/>
    </location>
</feature>
<dbReference type="Pfam" id="PF01578">
    <property type="entry name" value="Cytochrom_C_asm"/>
    <property type="match status" value="1"/>
</dbReference>
<dbReference type="OrthoDB" id="9814290at2"/>
<dbReference type="RefSeq" id="WP_039689853.1">
    <property type="nucleotide sequence ID" value="NZ_CP009302.1"/>
</dbReference>
<evidence type="ECO:0000256" key="2">
    <source>
        <dbReference type="ARBA" id="ARBA00022748"/>
    </source>
</evidence>
<keyword evidence="4" id="KW-0472">Membrane</keyword>
<dbReference type="InterPro" id="IPR002541">
    <property type="entry name" value="Cyt_c_assembly"/>
</dbReference>
<dbReference type="Pfam" id="PF16327">
    <property type="entry name" value="CcmF_C"/>
    <property type="match status" value="1"/>
</dbReference>
<feature type="transmembrane region" description="Helical" evidence="4">
    <location>
        <begin position="144"/>
        <end position="164"/>
    </location>
</feature>
<dbReference type="PRINTS" id="PR01410">
    <property type="entry name" value="CCBIOGENESIS"/>
</dbReference>
<dbReference type="GO" id="GO:0015232">
    <property type="term" value="F:heme transmembrane transporter activity"/>
    <property type="evidence" value="ECO:0007669"/>
    <property type="project" value="InterPro"/>
</dbReference>
<accession>A0A0A8B575</accession>
<evidence type="ECO:0000313" key="8">
    <source>
        <dbReference type="Proteomes" id="UP000031121"/>
    </source>
</evidence>
<comment type="similarity">
    <text evidence="1">Belongs to the CcmF/CycK/Ccl1/NrfE/CcsA family.</text>
</comment>
<evidence type="ECO:0000256" key="3">
    <source>
        <dbReference type="SAM" id="MobiDB-lite"/>
    </source>
</evidence>
<evidence type="ECO:0000259" key="6">
    <source>
        <dbReference type="Pfam" id="PF16327"/>
    </source>
</evidence>
<dbReference type="GO" id="GO:0016020">
    <property type="term" value="C:membrane"/>
    <property type="evidence" value="ECO:0007669"/>
    <property type="project" value="InterPro"/>
</dbReference>
<dbReference type="GO" id="GO:0020037">
    <property type="term" value="F:heme binding"/>
    <property type="evidence" value="ECO:0007669"/>
    <property type="project" value="InterPro"/>
</dbReference>
<feature type="transmembrane region" description="Helical" evidence="4">
    <location>
        <begin position="508"/>
        <end position="533"/>
    </location>
</feature>
<reference evidence="7 8" key="2">
    <citation type="journal article" date="2015" name="Genome Announc.">
        <title>Complete Genome Sequence of Coriobacteriaceae Strain 68-1-3, a Novel Mucus-Degrading Isolate from the Swine Intestinal Tract.</title>
        <authorList>
            <person name="Looft T."/>
            <person name="Bayles D.O."/>
            <person name="Alt D.P."/>
            <person name="Stanton T.B."/>
        </authorList>
    </citation>
    <scope>NUCLEOTIDE SEQUENCE [LARGE SCALE GENOMIC DNA]</scope>
    <source>
        <strain evidence="7 8">68-1-3</strain>
    </source>
</reference>
<feature type="domain" description="Cytochrome c-type biogenesis protein CcmF C-terminal" evidence="6">
    <location>
        <begin position="379"/>
        <end position="717"/>
    </location>
</feature>
<feature type="transmembrane region" description="Helical" evidence="4">
    <location>
        <begin position="694"/>
        <end position="715"/>
    </location>
</feature>
<dbReference type="InterPro" id="IPR032523">
    <property type="entry name" value="CcmF_C"/>
</dbReference>
<keyword evidence="4" id="KW-0812">Transmembrane</keyword>
<feature type="transmembrane region" description="Helical" evidence="4">
    <location>
        <begin position="278"/>
        <end position="296"/>
    </location>
</feature>
<evidence type="ECO:0000259" key="5">
    <source>
        <dbReference type="Pfam" id="PF01578"/>
    </source>
</evidence>
<feature type="transmembrane region" description="Helical" evidence="4">
    <location>
        <begin position="343"/>
        <end position="364"/>
    </location>
</feature>
<dbReference type="InterPro" id="IPR003567">
    <property type="entry name" value="Cyt_c_biogenesis"/>
</dbReference>
<proteinExistence type="inferred from homology"/>
<name>A0A0A8B575_9ACTN</name>
<dbReference type="STRING" id="1531429.JI75_07295"/>
<feature type="transmembrane region" description="Helical" evidence="4">
    <location>
        <begin position="565"/>
        <end position="585"/>
    </location>
</feature>
<keyword evidence="4" id="KW-1133">Transmembrane helix</keyword>
<dbReference type="AlphaFoldDB" id="A0A0A8B575"/>
<dbReference type="HOGENOM" id="CLU_015041_3_0_11"/>
<feature type="domain" description="Cytochrome c assembly protein" evidence="5">
    <location>
        <begin position="108"/>
        <end position="326"/>
    </location>
</feature>
<evidence type="ECO:0000313" key="7">
    <source>
        <dbReference type="EMBL" id="AJC12499.1"/>
    </source>
</evidence>
<feature type="transmembrane region" description="Helical" evidence="4">
    <location>
        <begin position="115"/>
        <end position="132"/>
    </location>
</feature>